<name>A0A1K1KKU2_9LACO</name>
<proteinExistence type="predicted"/>
<protein>
    <submittedName>
        <fullName evidence="1">Uncharacterized protein</fullName>
    </submittedName>
</protein>
<evidence type="ECO:0000313" key="2">
    <source>
        <dbReference type="Proteomes" id="UP000190935"/>
    </source>
</evidence>
<dbReference type="GeneID" id="95350530"/>
<dbReference type="RefSeq" id="WP_268869398.1">
    <property type="nucleotide sequence ID" value="NZ_JQBK01000130.1"/>
</dbReference>
<dbReference type="AlphaFoldDB" id="A0A1K1KKU2"/>
<dbReference type="EMBL" id="LT630287">
    <property type="protein sequence ID" value="SFV39532.1"/>
    <property type="molecule type" value="Genomic_DNA"/>
</dbReference>
<organism evidence="1 2">
    <name type="scientific">Ligilactobacillus acidipiscis</name>
    <dbReference type="NCBI Taxonomy" id="89059"/>
    <lineage>
        <taxon>Bacteria</taxon>
        <taxon>Bacillati</taxon>
        <taxon>Bacillota</taxon>
        <taxon>Bacilli</taxon>
        <taxon>Lactobacillales</taxon>
        <taxon>Lactobacillaceae</taxon>
        <taxon>Ligilactobacillus</taxon>
    </lineage>
</organism>
<gene>
    <name evidence="1" type="ORF">LAC1533_0112</name>
</gene>
<dbReference type="KEGG" id="laca:LAC1533_0112"/>
<evidence type="ECO:0000313" key="1">
    <source>
        <dbReference type="EMBL" id="SFV39532.1"/>
    </source>
</evidence>
<reference evidence="2" key="1">
    <citation type="submission" date="2016-11" db="EMBL/GenBank/DDBJ databases">
        <authorList>
            <person name="Papadimitriou K."/>
        </authorList>
    </citation>
    <scope>NUCLEOTIDE SEQUENCE [LARGE SCALE GENOMIC DNA]</scope>
    <source>
        <strain evidence="2">ACA-DC 1533</strain>
    </source>
</reference>
<accession>A0A1K1KKU2</accession>
<dbReference type="Proteomes" id="UP000190935">
    <property type="component" value="Chromosome I"/>
</dbReference>
<sequence>MSLTAKASTEELVETVMDKRSCSYQEAILFLLRYAQKSKN</sequence>